<dbReference type="EMBL" id="ML179068">
    <property type="protein sequence ID" value="THV03360.1"/>
    <property type="molecule type" value="Genomic_DNA"/>
</dbReference>
<dbReference type="AlphaFoldDB" id="A0A4S8MKK7"/>
<feature type="domain" description="Nephrocystin 3-like N-terminal" evidence="2">
    <location>
        <begin position="141"/>
        <end position="302"/>
    </location>
</feature>
<name>A0A4S8MKK7_DENBC</name>
<dbReference type="PANTHER" id="PTHR10039">
    <property type="entry name" value="AMELOGENIN"/>
    <property type="match status" value="1"/>
</dbReference>
<dbReference type="PANTHER" id="PTHR10039:SF14">
    <property type="entry name" value="NACHT DOMAIN-CONTAINING PROTEIN"/>
    <property type="match status" value="1"/>
</dbReference>
<proteinExistence type="predicted"/>
<gene>
    <name evidence="3" type="ORF">K435DRAFT_852022</name>
</gene>
<dbReference type="Proteomes" id="UP000297245">
    <property type="component" value="Unassembled WGS sequence"/>
</dbReference>
<evidence type="ECO:0000313" key="4">
    <source>
        <dbReference type="Proteomes" id="UP000297245"/>
    </source>
</evidence>
<keyword evidence="1" id="KW-0677">Repeat</keyword>
<evidence type="ECO:0000313" key="3">
    <source>
        <dbReference type="EMBL" id="THV03360.1"/>
    </source>
</evidence>
<dbReference type="InterPro" id="IPR056884">
    <property type="entry name" value="NPHP3-like_N"/>
</dbReference>
<dbReference type="InterPro" id="IPR027417">
    <property type="entry name" value="P-loop_NTPase"/>
</dbReference>
<accession>A0A4S8MKK7</accession>
<evidence type="ECO:0000259" key="2">
    <source>
        <dbReference type="Pfam" id="PF24883"/>
    </source>
</evidence>
<keyword evidence="4" id="KW-1185">Reference proteome</keyword>
<dbReference type="OrthoDB" id="4760524at2759"/>
<dbReference type="SUPFAM" id="SSF52540">
    <property type="entry name" value="P-loop containing nucleoside triphosphate hydrolases"/>
    <property type="match status" value="2"/>
</dbReference>
<reference evidence="3 4" key="1">
    <citation type="journal article" date="2019" name="Nat. Ecol. Evol.">
        <title>Megaphylogeny resolves global patterns of mushroom evolution.</title>
        <authorList>
            <person name="Varga T."/>
            <person name="Krizsan K."/>
            <person name="Foldi C."/>
            <person name="Dima B."/>
            <person name="Sanchez-Garcia M."/>
            <person name="Sanchez-Ramirez S."/>
            <person name="Szollosi G.J."/>
            <person name="Szarkandi J.G."/>
            <person name="Papp V."/>
            <person name="Albert L."/>
            <person name="Andreopoulos W."/>
            <person name="Angelini C."/>
            <person name="Antonin V."/>
            <person name="Barry K.W."/>
            <person name="Bougher N.L."/>
            <person name="Buchanan P."/>
            <person name="Buyck B."/>
            <person name="Bense V."/>
            <person name="Catcheside P."/>
            <person name="Chovatia M."/>
            <person name="Cooper J."/>
            <person name="Damon W."/>
            <person name="Desjardin D."/>
            <person name="Finy P."/>
            <person name="Geml J."/>
            <person name="Haridas S."/>
            <person name="Hughes K."/>
            <person name="Justo A."/>
            <person name="Karasinski D."/>
            <person name="Kautmanova I."/>
            <person name="Kiss B."/>
            <person name="Kocsube S."/>
            <person name="Kotiranta H."/>
            <person name="LaButti K.M."/>
            <person name="Lechner B.E."/>
            <person name="Liimatainen K."/>
            <person name="Lipzen A."/>
            <person name="Lukacs Z."/>
            <person name="Mihaltcheva S."/>
            <person name="Morgado L.N."/>
            <person name="Niskanen T."/>
            <person name="Noordeloos M.E."/>
            <person name="Ohm R.A."/>
            <person name="Ortiz-Santana B."/>
            <person name="Ovrebo C."/>
            <person name="Racz N."/>
            <person name="Riley R."/>
            <person name="Savchenko A."/>
            <person name="Shiryaev A."/>
            <person name="Soop K."/>
            <person name="Spirin V."/>
            <person name="Szebenyi C."/>
            <person name="Tomsovsky M."/>
            <person name="Tulloss R.E."/>
            <person name="Uehling J."/>
            <person name="Grigoriev I.V."/>
            <person name="Vagvolgyi C."/>
            <person name="Papp T."/>
            <person name="Martin F.M."/>
            <person name="Miettinen O."/>
            <person name="Hibbett D.S."/>
            <person name="Nagy L.G."/>
        </authorList>
    </citation>
    <scope>NUCLEOTIDE SEQUENCE [LARGE SCALE GENOMIC DNA]</scope>
    <source>
        <strain evidence="3 4">CBS 962.96</strain>
    </source>
</reference>
<sequence length="535" mass="59904">MSYSGNPSFFKEAHNLDFLSSTVNAVARDQINVNSSFHESTNISTKEVGLRRLCQAISQVGALHSSEERFPPPKCDPATRTAILREISHWITINCGRPSVEQLIASLIHSRTLLTTSRPNTGSPSSGYHGYVPPNVPNGDSAPIYWLYGPAGAGKSAIAQTLCERFGVAKGGKHLIASFFFSRSSPTRNNPRYLFLTVAYCLATFSNDSMLRSAIDKAIMKHPAILDSESIEAQFHELVVQPLRSIFFWRRWRIPKLVVIDGLDECIGGDAQRRILTTISDVLLPESSSGRLIPLRFLIASRPEPAITEIFKRPRICHNLNSIILDNGSETSRDIRTYLVHEFSRILQSCFFIPSESPWPSPIDVDELVRRASGQFIYASTVIKYVKDEGSHPPSRLKTILESPLRDVNAFADLDALYSQIVSSTPQKRPSYVVHALAFVLLTSKISHICMMEQIFELPEGSVFVAFRGLNSVLNISFESDSVTLYHKSFADFLQDSCRSVDFFVNLGMHLKEFGRRCCKIVEDIESKSDFCRDQ</sequence>
<dbReference type="Gene3D" id="3.40.50.300">
    <property type="entry name" value="P-loop containing nucleotide triphosphate hydrolases"/>
    <property type="match status" value="1"/>
</dbReference>
<dbReference type="Pfam" id="PF24883">
    <property type="entry name" value="NPHP3_N"/>
    <property type="match status" value="1"/>
</dbReference>
<protein>
    <recommendedName>
        <fullName evidence="2">Nephrocystin 3-like N-terminal domain-containing protein</fullName>
    </recommendedName>
</protein>
<organism evidence="3 4">
    <name type="scientific">Dendrothele bispora (strain CBS 962.96)</name>
    <dbReference type="NCBI Taxonomy" id="1314807"/>
    <lineage>
        <taxon>Eukaryota</taxon>
        <taxon>Fungi</taxon>
        <taxon>Dikarya</taxon>
        <taxon>Basidiomycota</taxon>
        <taxon>Agaricomycotina</taxon>
        <taxon>Agaricomycetes</taxon>
        <taxon>Agaricomycetidae</taxon>
        <taxon>Agaricales</taxon>
        <taxon>Agaricales incertae sedis</taxon>
        <taxon>Dendrothele</taxon>
    </lineage>
</organism>
<evidence type="ECO:0000256" key="1">
    <source>
        <dbReference type="ARBA" id="ARBA00022737"/>
    </source>
</evidence>